<organism evidence="3 4">
    <name type="scientific">Letharia lupina</name>
    <dbReference type="NCBI Taxonomy" id="560253"/>
    <lineage>
        <taxon>Eukaryota</taxon>
        <taxon>Fungi</taxon>
        <taxon>Dikarya</taxon>
        <taxon>Ascomycota</taxon>
        <taxon>Pezizomycotina</taxon>
        <taxon>Lecanoromycetes</taxon>
        <taxon>OSLEUM clade</taxon>
        <taxon>Lecanoromycetidae</taxon>
        <taxon>Lecanorales</taxon>
        <taxon>Lecanorineae</taxon>
        <taxon>Parmeliaceae</taxon>
        <taxon>Letharia</taxon>
    </lineage>
</organism>
<feature type="chain" id="PRO_5034008900" evidence="2">
    <location>
        <begin position="20"/>
        <end position="672"/>
    </location>
</feature>
<accession>A0A8H6F850</accession>
<name>A0A8H6F850_9LECA</name>
<comment type="caution">
    <text evidence="3">The sequence shown here is derived from an EMBL/GenBank/DDBJ whole genome shotgun (WGS) entry which is preliminary data.</text>
</comment>
<keyword evidence="4" id="KW-1185">Reference proteome</keyword>
<feature type="compositionally biased region" description="Low complexity" evidence="1">
    <location>
        <begin position="261"/>
        <end position="271"/>
    </location>
</feature>
<dbReference type="GeneID" id="59334250"/>
<keyword evidence="2" id="KW-0732">Signal</keyword>
<dbReference type="RefSeq" id="XP_037147931.1">
    <property type="nucleotide sequence ID" value="XM_037296750.1"/>
</dbReference>
<sequence length="672" mass="67626">MLSFIFAAALALPFHGASAAPQTFSPNSTAIFPLGPAVTKAPTGNCSNNCAYPQIDLGFITWSQMSITATYTAETVVLIVNKRNNSTRTTTISNTEIDFGKIATPTNLNSDGTVTASVVDNDGSTRVIAYPTSVYSDYAPNITWTGTLSTTVSGTPTCSIAPTGAVAVFPSHPLLPEGVQATGVNTIEDPRGWTFVPMGDQTCGDTGDLIENFFPGLGVWNCEASGDCVGPIAALQTALYLTKTSTSTEPDAGPTPPPAPASSTQQPVAQPEKTAPAETPTSNAPPAETPSSTETPPPEASPPETPPVAPPPAPASTSIVITPSPGPATTVPTAPVAIPVPVTSTDPKGRITISTSTAVAHPIVLTSTNAQGRPVPTTSLSTASISASVPIVLTSTNAHGTILSSTTHLPAIILTATDAAGSSSLTTSALIPLPAPITLDGETITPNPQSQYLISGQTLSPGSTITLGAGPAATVLTLQTSGPFPALVYGPRTSPLPPSAPLTIGADTVTPNPHSQYLISGSTLAVGSPVTLGAGTVLALQTSGAETALVYAARTSVLTPTPPAIVVGSETITADGRTRYVVGSQTLTAGGAVTVGGTRVSLAAGESDVVVGSSTEALAPYITAGFGAGANGTTPLAFRGGAEGRGGGRWGWGPWCGCRWAVFGYILQIIFV</sequence>
<evidence type="ECO:0000256" key="1">
    <source>
        <dbReference type="SAM" id="MobiDB-lite"/>
    </source>
</evidence>
<feature type="signal peptide" evidence="2">
    <location>
        <begin position="1"/>
        <end position="19"/>
    </location>
</feature>
<evidence type="ECO:0000313" key="3">
    <source>
        <dbReference type="EMBL" id="KAF6218496.1"/>
    </source>
</evidence>
<dbReference type="AlphaFoldDB" id="A0A8H6F850"/>
<reference evidence="3 4" key="1">
    <citation type="journal article" date="2020" name="Genomics">
        <title>Complete, high-quality genomes from long-read metagenomic sequencing of two wolf lichen thalli reveals enigmatic genome architecture.</title>
        <authorList>
            <person name="McKenzie S.K."/>
            <person name="Walston R.F."/>
            <person name="Allen J.L."/>
        </authorList>
    </citation>
    <scope>NUCLEOTIDE SEQUENCE [LARGE SCALE GENOMIC DNA]</scope>
    <source>
        <strain evidence="3">WasteWater1</strain>
    </source>
</reference>
<protein>
    <submittedName>
        <fullName evidence="3">Uncharacterized protein</fullName>
    </submittedName>
</protein>
<evidence type="ECO:0000313" key="4">
    <source>
        <dbReference type="Proteomes" id="UP000593566"/>
    </source>
</evidence>
<evidence type="ECO:0000256" key="2">
    <source>
        <dbReference type="SAM" id="SignalP"/>
    </source>
</evidence>
<dbReference type="EMBL" id="JACCJB010000022">
    <property type="protein sequence ID" value="KAF6218496.1"/>
    <property type="molecule type" value="Genomic_DNA"/>
</dbReference>
<proteinExistence type="predicted"/>
<feature type="compositionally biased region" description="Pro residues" evidence="1">
    <location>
        <begin position="295"/>
        <end position="314"/>
    </location>
</feature>
<feature type="compositionally biased region" description="Low complexity" evidence="1">
    <location>
        <begin position="284"/>
        <end position="294"/>
    </location>
</feature>
<feature type="region of interest" description="Disordered" evidence="1">
    <location>
        <begin position="244"/>
        <end position="334"/>
    </location>
</feature>
<gene>
    <name evidence="3" type="ORF">HO133_005845</name>
</gene>
<dbReference type="Proteomes" id="UP000593566">
    <property type="component" value="Unassembled WGS sequence"/>
</dbReference>